<dbReference type="EMBL" id="BAABYW010000001">
    <property type="protein sequence ID" value="GAA6409788.1"/>
    <property type="molecule type" value="Genomic_DNA"/>
</dbReference>
<sequence>MGKQVAAGIPFKKAGEEKSLQNRTGIWVSNMDANPHQRGSAVIDNWFYQ</sequence>
<comment type="caution">
    <text evidence="3">The sequence shown here is derived from an EMBL/GenBank/DDBJ whole genome shotgun (WGS) entry which is preliminary data.</text>
</comment>
<dbReference type="Proteomes" id="UP001600943">
    <property type="component" value="Unassembled WGS sequence"/>
</dbReference>
<keyword evidence="4" id="KW-1185">Reference proteome</keyword>
<accession>A0ABQ0BHF7</accession>
<proteinExistence type="predicted"/>
<evidence type="ECO:0000313" key="1">
    <source>
        <dbReference type="EMBL" id="GAA6407400.1"/>
    </source>
</evidence>
<evidence type="ECO:0000313" key="2">
    <source>
        <dbReference type="EMBL" id="GAA6409788.1"/>
    </source>
</evidence>
<gene>
    <name evidence="1" type="ORF">K040078D81_15170</name>
    <name evidence="2" type="ORF">K040078D81_39050</name>
    <name evidence="3" type="ORF">K040078D81_50080</name>
</gene>
<dbReference type="EMBL" id="BAABYW010000001">
    <property type="protein sequence ID" value="GAA6407400.1"/>
    <property type="molecule type" value="Genomic_DNA"/>
</dbReference>
<evidence type="ECO:0000313" key="3">
    <source>
        <dbReference type="EMBL" id="GAA6410891.1"/>
    </source>
</evidence>
<reference evidence="3 4" key="1">
    <citation type="submission" date="2024-04" db="EMBL/GenBank/DDBJ databases">
        <title>Defined microbial consortia suppress multidrug-resistant proinflammatory Enterobacteriaceae via ecological control.</title>
        <authorList>
            <person name="Furuichi M."/>
            <person name="Kawaguchi T."/>
            <person name="Pust M."/>
            <person name="Yasuma K."/>
            <person name="Plichta D."/>
            <person name="Hasegawa N."/>
            <person name="Ohya T."/>
            <person name="Bhattarai S."/>
            <person name="Sasajima S."/>
            <person name="Aoto Y."/>
            <person name="Tuganbaev T."/>
            <person name="Yaginuma M."/>
            <person name="Ueda M."/>
            <person name="Okahashi N."/>
            <person name="Amafuji K."/>
            <person name="Kiridooshi Y."/>
            <person name="Sugita K."/>
            <person name="Strazar M."/>
            <person name="Skelly A."/>
            <person name="Suda W."/>
            <person name="Hattori M."/>
            <person name="Nakamoto N."/>
            <person name="Caballero S."/>
            <person name="Norman J."/>
            <person name="Olle B."/>
            <person name="Tanoue T."/>
            <person name="Arita M."/>
            <person name="Bucci V."/>
            <person name="Atarashi K."/>
            <person name="Xavier R."/>
            <person name="Honda K."/>
        </authorList>
    </citation>
    <scope>NUCLEOTIDE SEQUENCE [LARGE SCALE GENOMIC DNA]</scope>
    <source>
        <strain evidence="3">K04-0078-D8-1</strain>
        <strain evidence="4">k04-0078-D8-1</strain>
    </source>
</reference>
<dbReference type="EMBL" id="BAABYW010000002">
    <property type="protein sequence ID" value="GAA6410891.1"/>
    <property type="molecule type" value="Genomic_DNA"/>
</dbReference>
<evidence type="ECO:0000313" key="4">
    <source>
        <dbReference type="Proteomes" id="UP001600943"/>
    </source>
</evidence>
<organism evidence="3 4">
    <name type="scientific">Blautia hominis</name>
    <dbReference type="NCBI Taxonomy" id="2025493"/>
    <lineage>
        <taxon>Bacteria</taxon>
        <taxon>Bacillati</taxon>
        <taxon>Bacillota</taxon>
        <taxon>Clostridia</taxon>
        <taxon>Lachnospirales</taxon>
        <taxon>Lachnospiraceae</taxon>
        <taxon>Blautia</taxon>
    </lineage>
</organism>
<protein>
    <submittedName>
        <fullName evidence="3">Uncharacterized protein</fullName>
    </submittedName>
</protein>
<name>A0ABQ0BHF7_9FIRM</name>